<dbReference type="InterPro" id="IPR036078">
    <property type="entry name" value="Spo11/TopoVI_A_sf"/>
</dbReference>
<evidence type="ECO:0000256" key="7">
    <source>
        <dbReference type="ARBA" id="ARBA00023029"/>
    </source>
</evidence>
<dbReference type="Pfam" id="PF04406">
    <property type="entry name" value="TP6A_N"/>
    <property type="match status" value="1"/>
</dbReference>
<proteinExistence type="inferred from homology"/>
<keyword evidence="7 11" id="KW-0799">Topoisomerase</keyword>
<evidence type="ECO:0000256" key="8">
    <source>
        <dbReference type="ARBA" id="ARBA00023125"/>
    </source>
</evidence>
<feature type="compositionally biased region" description="Low complexity" evidence="12">
    <location>
        <begin position="375"/>
        <end position="398"/>
    </location>
</feature>
<feature type="domain" description="R3H" evidence="13">
    <location>
        <begin position="496"/>
        <end position="560"/>
    </location>
</feature>
<dbReference type="GO" id="GO:0000706">
    <property type="term" value="P:meiotic DNA double-strand break processing"/>
    <property type="evidence" value="ECO:0007669"/>
    <property type="project" value="TreeGrafter"/>
</dbReference>
<feature type="repeat" description="RCC1" evidence="10">
    <location>
        <begin position="207"/>
        <end position="259"/>
    </location>
</feature>
<dbReference type="GO" id="GO:0005524">
    <property type="term" value="F:ATP binding"/>
    <property type="evidence" value="ECO:0007669"/>
    <property type="project" value="InterPro"/>
</dbReference>
<dbReference type="SUPFAM" id="SSF82708">
    <property type="entry name" value="R3H domain"/>
    <property type="match status" value="1"/>
</dbReference>
<comment type="caution">
    <text evidence="14">The sequence shown here is derived from an EMBL/GenBank/DDBJ whole genome shotgun (WGS) entry which is preliminary data.</text>
</comment>
<dbReference type="InterPro" id="IPR036388">
    <property type="entry name" value="WH-like_DNA-bd_sf"/>
</dbReference>
<keyword evidence="8 11" id="KW-0238">DNA-binding</keyword>
<dbReference type="CDD" id="cd00223">
    <property type="entry name" value="TOPRIM_TopoIIB_SPO"/>
    <property type="match status" value="1"/>
</dbReference>
<keyword evidence="5" id="KW-0479">Metal-binding</keyword>
<evidence type="ECO:0000256" key="5">
    <source>
        <dbReference type="ARBA" id="ARBA00022723"/>
    </source>
</evidence>
<dbReference type="PANTHER" id="PTHR10848">
    <property type="entry name" value="MEIOTIC RECOMBINATION PROTEIN SPO11"/>
    <property type="match status" value="1"/>
</dbReference>
<dbReference type="Gene3D" id="3.40.1360.10">
    <property type="match status" value="1"/>
</dbReference>
<dbReference type="InterPro" id="IPR000408">
    <property type="entry name" value="Reg_chr_condens"/>
</dbReference>
<evidence type="ECO:0000256" key="10">
    <source>
        <dbReference type="PROSITE-ProRule" id="PRU00235"/>
    </source>
</evidence>
<dbReference type="PROSITE" id="PS00626">
    <property type="entry name" value="RCC1_2"/>
    <property type="match status" value="1"/>
</dbReference>
<dbReference type="STRING" id="554055.A0A2P6VBK4"/>
<evidence type="ECO:0000256" key="1">
    <source>
        <dbReference type="ARBA" id="ARBA00000185"/>
    </source>
</evidence>
<feature type="compositionally biased region" description="Acidic residues" evidence="12">
    <location>
        <begin position="579"/>
        <end position="590"/>
    </location>
</feature>
<evidence type="ECO:0000256" key="11">
    <source>
        <dbReference type="PROSITE-ProRule" id="PRU01385"/>
    </source>
</evidence>
<dbReference type="EMBL" id="LHPF02000015">
    <property type="protein sequence ID" value="PSC71441.1"/>
    <property type="molecule type" value="Genomic_DNA"/>
</dbReference>
<dbReference type="GO" id="GO:0003677">
    <property type="term" value="F:DNA binding"/>
    <property type="evidence" value="ECO:0007669"/>
    <property type="project" value="UniProtKB-UniRule"/>
</dbReference>
<dbReference type="Pfam" id="PF21180">
    <property type="entry name" value="TOP6A-Spo11_Toprim"/>
    <property type="match status" value="1"/>
</dbReference>
<gene>
    <name evidence="14" type="ORF">C2E20_5366</name>
</gene>
<dbReference type="OrthoDB" id="5377392at2759"/>
<accession>A0A2P6VBK4</accession>
<dbReference type="GO" id="GO:0046872">
    <property type="term" value="F:metal ion binding"/>
    <property type="evidence" value="ECO:0007669"/>
    <property type="project" value="UniProtKB-KW"/>
</dbReference>
<dbReference type="PROSITE" id="PS51061">
    <property type="entry name" value="R3H"/>
    <property type="match status" value="1"/>
</dbReference>
<comment type="similarity">
    <text evidence="3 11">Belongs to the TOP6A family.</text>
</comment>
<dbReference type="InterPro" id="IPR034136">
    <property type="entry name" value="TOPRIM_Topo6A/Spo11"/>
</dbReference>
<feature type="compositionally biased region" description="Acidic residues" evidence="12">
    <location>
        <begin position="653"/>
        <end position="664"/>
    </location>
</feature>
<sequence length="980" mass="101195">MHTVWAWGGNAAGQLGLQTRGGHASDAAGGAPAGAVPAALPPPPPAFVAAPLEVVDSVAAAAVGLPVAVACGEEHSVLLCRDGTLHAVGCNAAGAAALPVVQLAAAEFAAVPLPPGSAVASVCAGARNTAAVTSGGRLLVCGTNQFGEAGTGRSGSTYLLTDIGPSAAWHGMQRSHQASGGGGGEAAAAVVGAACGCGSLYVWTNGAEAFAWGQGGQGELGLGGNSRNVSIPSRMPWAHGATCVAASAGGGRFAALLDSHGRLFTFGAGAPDGTWGADFQLAVAGWRPPTGKGVRSGSGGRGSPKAAPLVTRPLQEQQRPLQQESPGSPAAAAAAAAAGTTPAEGGDDAPAGGFKYAQVEPSSPRSPRQHASLAPGSSPSTPRSGRQRSASSNGASTSNGGGGGSGGPRLRGRSGREQRWLEEAEEEWAGGRRRGRGERRRDRLRQPPDATPEATLTRRQRWMQEPPTRACLTTPPDSDGEEEEQGGGGGGGRHDWRVAYLIRRQLKDFCNDPRQRQVAFPRSFSKRDRYKLHVMAEAWGLMHESVGEADRRRLVVWKPSRGRRSLKPSMLEGLSSSDEGGEGGGEEAGGDDSAGGSSGHAGAAAAAATSVVRRIQFTALWFVSQLSEGLLPEVELVSRQASNRTLEAAGGGDADDDGGGDGEDGGGGPFVLRLQAATQRRSLLGRHPESAEAVARLWVLLEAVQGLVLAGETETQRGLWYRFKTLEIFRAPRDVNEAIQDAVNLLEVPRDALGITASSKGLVGGRLIIHDQRTGAETDCAASACGVQIPGDVGKVARDWAFQSDAAVIVVLEKDTIFQRLVSQRFFDRLPCIIVTGKGVPDLATRAFLARLSAAFPALPLVGLVDWNPSGASILSIYRWGSHRMGLESPHYALPCLGWLGARSEQLRAAGAGMFQELTPRDRAVAANLIATLMPAAPAWAAELQHMLDSGAKAEVEALDSSGEGLADMLERCLLDGDSV</sequence>
<feature type="compositionally biased region" description="Gly residues" evidence="12">
    <location>
        <begin position="399"/>
        <end position="409"/>
    </location>
</feature>
<dbReference type="InterPro" id="IPR013049">
    <property type="entry name" value="Spo11/TopoVI_A_N"/>
</dbReference>
<evidence type="ECO:0000256" key="9">
    <source>
        <dbReference type="ARBA" id="ARBA00023235"/>
    </source>
</evidence>
<dbReference type="InterPro" id="IPR009091">
    <property type="entry name" value="RCC1/BLIP-II"/>
</dbReference>
<dbReference type="Proteomes" id="UP000239649">
    <property type="component" value="Unassembled WGS sequence"/>
</dbReference>
<feature type="compositionally biased region" description="Low complexity" evidence="12">
    <location>
        <begin position="303"/>
        <end position="353"/>
    </location>
</feature>
<dbReference type="Gene3D" id="1.10.10.10">
    <property type="entry name" value="Winged helix-like DNA-binding domain superfamily/Winged helix DNA-binding domain"/>
    <property type="match status" value="1"/>
</dbReference>
<dbReference type="Gene3D" id="2.130.10.30">
    <property type="entry name" value="Regulator of chromosome condensation 1/beta-lactamase-inhibitor protein II"/>
    <property type="match status" value="1"/>
</dbReference>
<feature type="region of interest" description="Disordered" evidence="12">
    <location>
        <begin position="287"/>
        <end position="494"/>
    </location>
</feature>
<feature type="region of interest" description="Disordered" evidence="12">
    <location>
        <begin position="647"/>
        <end position="670"/>
    </location>
</feature>
<evidence type="ECO:0000313" key="15">
    <source>
        <dbReference type="Proteomes" id="UP000239649"/>
    </source>
</evidence>
<comment type="catalytic activity">
    <reaction evidence="1 11">
        <text>ATP-dependent breakage, passage and rejoining of double-stranded DNA.</text>
        <dbReference type="EC" id="5.6.2.2"/>
    </reaction>
</comment>
<evidence type="ECO:0000256" key="2">
    <source>
        <dbReference type="ARBA" id="ARBA00001946"/>
    </source>
</evidence>
<evidence type="ECO:0000256" key="12">
    <source>
        <dbReference type="SAM" id="MobiDB-lite"/>
    </source>
</evidence>
<dbReference type="InterPro" id="IPR001374">
    <property type="entry name" value="R3H_dom"/>
</dbReference>
<keyword evidence="9 11" id="KW-0413">Isomerase</keyword>
<dbReference type="GO" id="GO:0003918">
    <property type="term" value="F:DNA topoisomerase type II (double strand cut, ATP-hydrolyzing) activity"/>
    <property type="evidence" value="ECO:0007669"/>
    <property type="project" value="UniProtKB-UniRule"/>
</dbReference>
<dbReference type="AlphaFoldDB" id="A0A2P6VBK4"/>
<dbReference type="GO" id="GO:0000228">
    <property type="term" value="C:nuclear chromosome"/>
    <property type="evidence" value="ECO:0007669"/>
    <property type="project" value="TreeGrafter"/>
</dbReference>
<dbReference type="Pfam" id="PF01424">
    <property type="entry name" value="R3H"/>
    <property type="match status" value="1"/>
</dbReference>
<evidence type="ECO:0000256" key="4">
    <source>
        <dbReference type="ARBA" id="ARBA00012895"/>
    </source>
</evidence>
<dbReference type="Pfam" id="PF13540">
    <property type="entry name" value="RCC1_2"/>
    <property type="match status" value="2"/>
</dbReference>
<evidence type="ECO:0000256" key="6">
    <source>
        <dbReference type="ARBA" id="ARBA00022842"/>
    </source>
</evidence>
<evidence type="ECO:0000256" key="3">
    <source>
        <dbReference type="ARBA" id="ARBA00006559"/>
    </source>
</evidence>
<keyword evidence="6" id="KW-0460">Magnesium</keyword>
<dbReference type="InterPro" id="IPR036867">
    <property type="entry name" value="R3H_dom_sf"/>
</dbReference>
<feature type="active site" description="O-(5'-phospho-DNA)-tyrosine intermediate" evidence="11">
    <location>
        <position position="721"/>
    </location>
</feature>
<protein>
    <recommendedName>
        <fullName evidence="4">DNA topoisomerase (ATP-hydrolyzing)</fullName>
        <ecNumber evidence="4">5.6.2.2</ecNumber>
    </recommendedName>
</protein>
<dbReference type="SUPFAM" id="SSF56726">
    <property type="entry name" value="DNA topoisomerase IV, alpha subunit"/>
    <property type="match status" value="1"/>
</dbReference>
<dbReference type="Pfam" id="PF00415">
    <property type="entry name" value="RCC1"/>
    <property type="match status" value="1"/>
</dbReference>
<keyword evidence="15" id="KW-1185">Reference proteome</keyword>
<organism evidence="14 15">
    <name type="scientific">Micractinium conductrix</name>
    <dbReference type="NCBI Taxonomy" id="554055"/>
    <lineage>
        <taxon>Eukaryota</taxon>
        <taxon>Viridiplantae</taxon>
        <taxon>Chlorophyta</taxon>
        <taxon>core chlorophytes</taxon>
        <taxon>Trebouxiophyceae</taxon>
        <taxon>Chlorellales</taxon>
        <taxon>Chlorellaceae</taxon>
        <taxon>Chlorella clade</taxon>
        <taxon>Micractinium</taxon>
    </lineage>
</organism>
<dbReference type="PRINTS" id="PR01550">
    <property type="entry name" value="TOP6AFAMILY"/>
</dbReference>
<dbReference type="PROSITE" id="PS52041">
    <property type="entry name" value="TOPO_IIB"/>
    <property type="match status" value="1"/>
</dbReference>
<name>A0A2P6VBK4_9CHLO</name>
<dbReference type="PROSITE" id="PS50012">
    <property type="entry name" value="RCC1_3"/>
    <property type="match status" value="2"/>
</dbReference>
<dbReference type="GO" id="GO:0007131">
    <property type="term" value="P:reciprocal meiotic recombination"/>
    <property type="evidence" value="ECO:0007669"/>
    <property type="project" value="TreeGrafter"/>
</dbReference>
<evidence type="ECO:0000259" key="13">
    <source>
        <dbReference type="PROSITE" id="PS51061"/>
    </source>
</evidence>
<dbReference type="PANTHER" id="PTHR10848:SF0">
    <property type="entry name" value="MEIOTIC RECOMBINATION PROTEIN SPO11"/>
    <property type="match status" value="1"/>
</dbReference>
<dbReference type="GO" id="GO:0042138">
    <property type="term" value="P:meiotic DNA double-strand break formation"/>
    <property type="evidence" value="ECO:0007669"/>
    <property type="project" value="TreeGrafter"/>
</dbReference>
<comment type="cofactor">
    <cofactor evidence="2">
        <name>Mg(2+)</name>
        <dbReference type="ChEBI" id="CHEBI:18420"/>
    </cofactor>
</comment>
<reference evidence="14 15" key="1">
    <citation type="journal article" date="2018" name="Plant J.">
        <title>Genome sequences of Chlorella sorokiniana UTEX 1602 and Micractinium conductrix SAG 241.80: implications to maltose excretion by a green alga.</title>
        <authorList>
            <person name="Arriola M.B."/>
            <person name="Velmurugan N."/>
            <person name="Zhang Y."/>
            <person name="Plunkett M.H."/>
            <person name="Hondzo H."/>
            <person name="Barney B.M."/>
        </authorList>
    </citation>
    <scope>NUCLEOTIDE SEQUENCE [LARGE SCALE GENOMIC DNA]</scope>
    <source>
        <strain evidence="14 15">SAG 241.80</strain>
    </source>
</reference>
<feature type="region of interest" description="Disordered" evidence="12">
    <location>
        <begin position="566"/>
        <end position="601"/>
    </location>
</feature>
<dbReference type="Gene3D" id="3.30.1370.50">
    <property type="entry name" value="R3H-like domain"/>
    <property type="match status" value="1"/>
</dbReference>
<dbReference type="InterPro" id="IPR002815">
    <property type="entry name" value="Spo11/TopoVI_A"/>
</dbReference>
<dbReference type="SUPFAM" id="SSF50985">
    <property type="entry name" value="RCC1/BLIP-II"/>
    <property type="match status" value="1"/>
</dbReference>
<feature type="repeat" description="RCC1" evidence="10">
    <location>
        <begin position="2"/>
        <end position="82"/>
    </location>
</feature>
<evidence type="ECO:0000313" key="14">
    <source>
        <dbReference type="EMBL" id="PSC71441.1"/>
    </source>
</evidence>
<dbReference type="EC" id="5.6.2.2" evidence="4"/>